<protein>
    <submittedName>
        <fullName evidence="2">Protein CBG04966</fullName>
    </submittedName>
</protein>
<evidence type="ECO:0000256" key="1">
    <source>
        <dbReference type="SAM" id="Phobius"/>
    </source>
</evidence>
<dbReference type="OMA" id="MIWIWIL"/>
<keyword evidence="3" id="KW-1185">Reference proteome</keyword>
<feature type="transmembrane region" description="Helical" evidence="1">
    <location>
        <begin position="132"/>
        <end position="157"/>
    </location>
</feature>
<dbReference type="InParanoid" id="A8WYW9"/>
<dbReference type="InterPro" id="IPR019428">
    <property type="entry name" value="7TM_GPCR_serpentine_rcpt_Str"/>
</dbReference>
<accession>A8WYW9</accession>
<feature type="transmembrane region" description="Helical" evidence="1">
    <location>
        <begin position="177"/>
        <end position="197"/>
    </location>
</feature>
<reference evidence="2 3" key="1">
    <citation type="journal article" date="2003" name="PLoS Biol.">
        <title>The genome sequence of Caenorhabditis briggsae: a platform for comparative genomics.</title>
        <authorList>
            <person name="Stein L.D."/>
            <person name="Bao Z."/>
            <person name="Blasiar D."/>
            <person name="Blumenthal T."/>
            <person name="Brent M.R."/>
            <person name="Chen N."/>
            <person name="Chinwalla A."/>
            <person name="Clarke L."/>
            <person name="Clee C."/>
            <person name="Coghlan A."/>
            <person name="Coulson A."/>
            <person name="D'Eustachio P."/>
            <person name="Fitch D.H."/>
            <person name="Fulton L.A."/>
            <person name="Fulton R.E."/>
            <person name="Griffiths-Jones S."/>
            <person name="Harris T.W."/>
            <person name="Hillier L.W."/>
            <person name="Kamath R."/>
            <person name="Kuwabara P.E."/>
            <person name="Mardis E.R."/>
            <person name="Marra M.A."/>
            <person name="Miner T.L."/>
            <person name="Minx P."/>
            <person name="Mullikin J.C."/>
            <person name="Plumb R.W."/>
            <person name="Rogers J."/>
            <person name="Schein J.E."/>
            <person name="Sohrmann M."/>
            <person name="Spieth J."/>
            <person name="Stajich J.E."/>
            <person name="Wei C."/>
            <person name="Willey D."/>
            <person name="Wilson R.K."/>
            <person name="Durbin R."/>
            <person name="Waterston R.H."/>
        </authorList>
    </citation>
    <scope>NUCLEOTIDE SEQUENCE [LARGE SCALE GENOMIC DNA]</scope>
    <source>
        <strain evidence="2 3">AF16</strain>
    </source>
</reference>
<feature type="transmembrane region" description="Helical" evidence="1">
    <location>
        <begin position="227"/>
        <end position="251"/>
    </location>
</feature>
<dbReference type="Proteomes" id="UP000008549">
    <property type="component" value="Unassembled WGS sequence"/>
</dbReference>
<reference evidence="2 3" key="2">
    <citation type="journal article" date="2011" name="PLoS Genet.">
        <title>Caenorhabditis briggsae recombinant inbred line genotypes reveal inter-strain incompatibility and the evolution of recombination.</title>
        <authorList>
            <person name="Ross J.A."/>
            <person name="Koboldt D.C."/>
            <person name="Staisch J.E."/>
            <person name="Chamberlin H.M."/>
            <person name="Gupta B.P."/>
            <person name="Miller R.D."/>
            <person name="Baird S.E."/>
            <person name="Haag E.S."/>
        </authorList>
    </citation>
    <scope>NUCLEOTIDE SEQUENCE [LARGE SCALE GENOMIC DNA]</scope>
    <source>
        <strain evidence="2 3">AF16</strain>
    </source>
</reference>
<feature type="transmembrane region" description="Helical" evidence="1">
    <location>
        <begin position="263"/>
        <end position="283"/>
    </location>
</feature>
<evidence type="ECO:0000313" key="2">
    <source>
        <dbReference type="EMBL" id="CAP25577.1"/>
    </source>
</evidence>
<dbReference type="STRING" id="6238.A8WYW9"/>
<dbReference type="GeneID" id="8580114"/>
<keyword evidence="1" id="KW-1133">Transmembrane helix</keyword>
<dbReference type="PANTHER" id="PTHR46178:SF3">
    <property type="entry name" value="SEVEN TM RECEPTOR"/>
    <property type="match status" value="1"/>
</dbReference>
<dbReference type="eggNOG" id="ENOG502R1A9">
    <property type="taxonomic scope" value="Eukaryota"/>
</dbReference>
<dbReference type="WormBase" id="CBG04966">
    <property type="protein sequence ID" value="CBP06905"/>
    <property type="gene ID" value="WBGene00027546"/>
</dbReference>
<feature type="transmembrane region" description="Helical" evidence="1">
    <location>
        <begin position="12"/>
        <end position="31"/>
    </location>
</feature>
<proteinExistence type="predicted"/>
<dbReference type="Pfam" id="PF10326">
    <property type="entry name" value="7TM_GPCR_Str"/>
    <property type="match status" value="2"/>
</dbReference>
<feature type="transmembrane region" description="Helical" evidence="1">
    <location>
        <begin position="43"/>
        <end position="65"/>
    </location>
</feature>
<name>A8WYW9_CAEBR</name>
<gene>
    <name evidence="2 4" type="ORF">CBG04966</name>
    <name evidence="2" type="ORF">CBG_04966</name>
</gene>
<dbReference type="RefSeq" id="XP_002638118.1">
    <property type="nucleotide sequence ID" value="XM_002638072.1"/>
</dbReference>
<dbReference type="AlphaFoldDB" id="A8WYW9"/>
<dbReference type="HOGENOM" id="CLU_036335_4_2_1"/>
<keyword evidence="1" id="KW-0812">Transmembrane</keyword>
<evidence type="ECO:0000313" key="4">
    <source>
        <dbReference type="WormBase" id="CBG04966"/>
    </source>
</evidence>
<dbReference type="EMBL" id="HE601135">
    <property type="protein sequence ID" value="CAP25577.1"/>
    <property type="molecule type" value="Genomic_DNA"/>
</dbReference>
<sequence>MSTFETTGTLTNLGFIASFLTNCFLNYITIFHIKHINGTYKLMILNFSTIRIVFSGLEVVARPFAHNYNNSVFFFSPGTLRISPSILQLLIASWAGCYLIIVSFIAVQFVYRYLFLSGNKKADCFDGFGATFLISMIWIWILSYLVIIGFLAMQFFYRYLYFCTVNRHLMFEGRGTIAWMLYPIIPGMVYVPFLWLFCRPDEQSDNSEMKKFSAPQRRLQRQYFKALVVQCVGPTVFLIIPAGPVLLTLMFSQMINFDYPSGWLFSTIWLYPPFDSISFMIIVTDYRKIIKKKFKFLFARKSKSAVVNLEDLPRT</sequence>
<dbReference type="KEGG" id="cbr:CBG_04966"/>
<evidence type="ECO:0000313" key="3">
    <source>
        <dbReference type="Proteomes" id="UP000008549"/>
    </source>
</evidence>
<dbReference type="CTD" id="8580114"/>
<dbReference type="PANTHER" id="PTHR46178">
    <property type="entry name" value="SEVEN TM RECEPTOR"/>
    <property type="match status" value="1"/>
</dbReference>
<feature type="transmembrane region" description="Helical" evidence="1">
    <location>
        <begin position="85"/>
        <end position="111"/>
    </location>
</feature>
<keyword evidence="1" id="KW-0472">Membrane</keyword>
<organism evidence="2 3">
    <name type="scientific">Caenorhabditis briggsae</name>
    <dbReference type="NCBI Taxonomy" id="6238"/>
    <lineage>
        <taxon>Eukaryota</taxon>
        <taxon>Metazoa</taxon>
        <taxon>Ecdysozoa</taxon>
        <taxon>Nematoda</taxon>
        <taxon>Chromadorea</taxon>
        <taxon>Rhabditida</taxon>
        <taxon>Rhabditina</taxon>
        <taxon>Rhabditomorpha</taxon>
        <taxon>Rhabditoidea</taxon>
        <taxon>Rhabditidae</taxon>
        <taxon>Peloderinae</taxon>
        <taxon>Caenorhabditis</taxon>
    </lineage>
</organism>